<evidence type="ECO:0000313" key="6">
    <source>
        <dbReference type="Proteomes" id="UP001187415"/>
    </source>
</evidence>
<dbReference type="InterPro" id="IPR045058">
    <property type="entry name" value="GIMA/IAN/Toc"/>
</dbReference>
<evidence type="ECO:0000256" key="3">
    <source>
        <dbReference type="ARBA" id="ARBA00023134"/>
    </source>
</evidence>
<evidence type="ECO:0000259" key="4">
    <source>
        <dbReference type="PROSITE" id="PS51720"/>
    </source>
</evidence>
<comment type="similarity">
    <text evidence="1">Belongs to the TRAFAC class TrmE-Era-EngA-EngB-Septin-like GTPase superfamily. AIG1/Toc34/Toc159-like paraseptin GTPase family. IAN subfamily.</text>
</comment>
<dbReference type="InterPro" id="IPR006703">
    <property type="entry name" value="G_AIG1"/>
</dbReference>
<dbReference type="Gene3D" id="3.40.50.300">
    <property type="entry name" value="P-loop containing nucleotide triphosphate hydrolases"/>
    <property type="match status" value="5"/>
</dbReference>
<feature type="domain" description="AIG1-type G" evidence="4">
    <location>
        <begin position="4"/>
        <end position="199"/>
    </location>
</feature>
<dbReference type="Pfam" id="PF04548">
    <property type="entry name" value="AIG1"/>
    <property type="match status" value="5"/>
</dbReference>
<proteinExistence type="inferred from homology"/>
<dbReference type="InterPro" id="IPR027417">
    <property type="entry name" value="P-loop_NTPase"/>
</dbReference>
<evidence type="ECO:0000313" key="5">
    <source>
        <dbReference type="EMBL" id="KAK2827977.1"/>
    </source>
</evidence>
<dbReference type="PANTHER" id="PTHR10903">
    <property type="entry name" value="GTPASE, IMAP FAMILY MEMBER-RELATED"/>
    <property type="match status" value="1"/>
</dbReference>
<dbReference type="Proteomes" id="UP001187415">
    <property type="component" value="Unassembled WGS sequence"/>
</dbReference>
<gene>
    <name evidence="5" type="ORF">Q5P01_019011</name>
</gene>
<evidence type="ECO:0000256" key="1">
    <source>
        <dbReference type="ARBA" id="ARBA00008535"/>
    </source>
</evidence>
<dbReference type="PROSITE" id="PS51720">
    <property type="entry name" value="G_AIG1"/>
    <property type="match status" value="3"/>
</dbReference>
<organism evidence="5 6">
    <name type="scientific">Channa striata</name>
    <name type="common">Snakehead murrel</name>
    <name type="synonym">Ophicephalus striatus</name>
    <dbReference type="NCBI Taxonomy" id="64152"/>
    <lineage>
        <taxon>Eukaryota</taxon>
        <taxon>Metazoa</taxon>
        <taxon>Chordata</taxon>
        <taxon>Craniata</taxon>
        <taxon>Vertebrata</taxon>
        <taxon>Euteleostomi</taxon>
        <taxon>Actinopterygii</taxon>
        <taxon>Neopterygii</taxon>
        <taxon>Teleostei</taxon>
        <taxon>Neoteleostei</taxon>
        <taxon>Acanthomorphata</taxon>
        <taxon>Anabantaria</taxon>
        <taxon>Anabantiformes</taxon>
        <taxon>Channoidei</taxon>
        <taxon>Channidae</taxon>
        <taxon>Channa</taxon>
    </lineage>
</organism>
<evidence type="ECO:0000256" key="2">
    <source>
        <dbReference type="ARBA" id="ARBA00022741"/>
    </source>
</evidence>
<comment type="caution">
    <text evidence="5">The sequence shown here is derived from an EMBL/GenBank/DDBJ whole genome shotgun (WGS) entry which is preliminary data.</text>
</comment>
<keyword evidence="2" id="KW-0547">Nucleotide-binding</keyword>
<sequence>MDPDPDLTIVLLGNTGVGKSASGNTILGRAAFESKTSFRPVTTRCSTETGEVFGKRISVIDTPGILETEEQMKTCCQNVLKSSRPCLFLVVLRVGRFTDEEEKKGVDTATRVLGDSGMKNSYLLFTGGDELDSSLPEYILNSKRSSLRDVVKSFEGRYHGFNNKDGGREQVRELLDKSEHLRTFELPGLQSDAVSIVLLGNSGSGKSAAGNKILGQTAFESRSSLKPVTTQIREETRQVFGKKITVIDTPGISGSEEQITTWCQRHLQSSIPCLFLVVVRIGRFTKEDQEAVEAAVRVVGPRRFKNCYLLFTGGDSLKDMSLTVFISEDEESSLSEVVSRFGDRIHQFNNQDSGQEEVRELLQKSAAELMESIKLTDRRIVLIGLCGGGKSSSGNTILGSDQFKTDCGFEPVRTGIVSKSAAVEGRWVTVVDFEGFCSRDTDPDHQLMIINQLSDPGPHVFVFVKSSFWCRPHRGRTCAGATRSWFFDFQTWIQNQIQTHICEQTGEVFGKLISVIDTPGILGSEEQIATCCQEALKSSRPSLFLVVVKVDRFTEEQKSAVDAAVRAVGDQGFNKTYLLFTGGDTLKNKPVEDFISQDNESSLPGVVRRFSTRFHLFNNEDRGLEQVRELLEKSGHLQSCEQDHSIDARESTRSEVTRIILIGPAGGGKSSAGNRIVGSCEFDIDCDFDGVRKQHTCASADVEGGQITVVDSAGFTAEDLTPDRLIQEIRALIQLADPGPHLFVLVVKIGRLSRGDSQLLQFLTQLFDGEVSKFTMVLFTHRDALVDQSLHHKIQSSRQVSELVSVCGGRYCVLDNTQREDTQQDQRRRHQFKRFELIHRDCTSWSRDVLKII</sequence>
<protein>
    <recommendedName>
        <fullName evidence="4">AIG1-type G domain-containing protein</fullName>
    </recommendedName>
</protein>
<reference evidence="5" key="1">
    <citation type="submission" date="2023-07" db="EMBL/GenBank/DDBJ databases">
        <title>Chromosome-level Genome Assembly of Striped Snakehead (Channa striata).</title>
        <authorList>
            <person name="Liu H."/>
        </authorList>
    </citation>
    <scope>NUCLEOTIDE SEQUENCE</scope>
    <source>
        <strain evidence="5">Gz</strain>
        <tissue evidence="5">Muscle</tissue>
    </source>
</reference>
<dbReference type="AlphaFoldDB" id="A0AA88M0I6"/>
<accession>A0AA88M0I6</accession>
<dbReference type="SUPFAM" id="SSF52540">
    <property type="entry name" value="P-loop containing nucleoside triphosphate hydrolases"/>
    <property type="match status" value="5"/>
</dbReference>
<name>A0AA88M0I6_CHASR</name>
<keyword evidence="3" id="KW-0342">GTP-binding</keyword>
<dbReference type="EMBL" id="JAUPFM010000015">
    <property type="protein sequence ID" value="KAK2827977.1"/>
    <property type="molecule type" value="Genomic_DNA"/>
</dbReference>
<keyword evidence="6" id="KW-1185">Reference proteome</keyword>
<feature type="domain" description="AIG1-type G" evidence="4">
    <location>
        <begin position="200"/>
        <end position="384"/>
    </location>
</feature>
<dbReference type="GO" id="GO:0005525">
    <property type="term" value="F:GTP binding"/>
    <property type="evidence" value="ECO:0007669"/>
    <property type="project" value="UniProtKB-KW"/>
</dbReference>
<feature type="domain" description="AIG1-type G" evidence="4">
    <location>
        <begin position="654"/>
        <end position="853"/>
    </location>
</feature>
<dbReference type="PANTHER" id="PTHR10903:SF170">
    <property type="entry name" value="GTPASE IMAP FAMILY MEMBER 7"/>
    <property type="match status" value="1"/>
</dbReference>